<feature type="signal peptide" evidence="2">
    <location>
        <begin position="1"/>
        <end position="24"/>
    </location>
</feature>
<name>A0A1L7RAM0_9ACTO</name>
<keyword evidence="2" id="KW-0732">Signal</keyword>
<dbReference type="Gene3D" id="2.60.40.2880">
    <property type="entry name" value="MmpS1-5, C-terminal soluble domain"/>
    <property type="match status" value="1"/>
</dbReference>
<evidence type="ECO:0000313" key="3">
    <source>
        <dbReference type="EMBL" id="CED90881.1"/>
    </source>
</evidence>
<evidence type="ECO:0000256" key="2">
    <source>
        <dbReference type="SAM" id="SignalP"/>
    </source>
</evidence>
<reference evidence="3" key="1">
    <citation type="submission" date="2014-07" db="EMBL/GenBank/DDBJ databases">
        <authorList>
            <person name="Zhang J.E."/>
            <person name="Yang H."/>
            <person name="Guo J."/>
            <person name="Deng Z."/>
            <person name="Luo H."/>
            <person name="Luo M."/>
            <person name="Zhao B."/>
        </authorList>
    </citation>
    <scope>NUCLEOTIDE SEQUENCE</scope>
    <source>
        <strain evidence="3">AM4</strain>
    </source>
</reference>
<feature type="chain" id="PRO_5039419697" evidence="2">
    <location>
        <begin position="25"/>
        <end position="166"/>
    </location>
</feature>
<dbReference type="RefSeq" id="WP_210579602.1">
    <property type="nucleotide sequence ID" value="NZ_LK995486.1"/>
</dbReference>
<proteinExistence type="predicted"/>
<evidence type="ECO:0000256" key="1">
    <source>
        <dbReference type="SAM" id="MobiDB-lite"/>
    </source>
</evidence>
<accession>A0A1L7RAM0</accession>
<sequence>MTAMPRRVFALGTVGAVAAFTLSACGSSDSADSSSAAGGGSTSETETSATSEETAEESDVAAGNDAGKHTIVFEVTSDTATTADITLTSLDANGNISQEQLSDEALPFSKTVEIDGAVVFDASNANVLAQAKDGTDITASIAIDDNEPVSSSGSGEFATAIAQATN</sequence>
<dbReference type="EMBL" id="LK995486">
    <property type="protein sequence ID" value="CED90881.1"/>
    <property type="molecule type" value="Genomic_DNA"/>
</dbReference>
<dbReference type="InterPro" id="IPR038468">
    <property type="entry name" value="MmpS_C"/>
</dbReference>
<organism evidence="3">
    <name type="scientific">Actinomyces succiniciruminis</name>
    <dbReference type="NCBI Taxonomy" id="1522002"/>
    <lineage>
        <taxon>Bacteria</taxon>
        <taxon>Bacillati</taxon>
        <taxon>Actinomycetota</taxon>
        <taxon>Actinomycetes</taxon>
        <taxon>Actinomycetales</taxon>
        <taxon>Actinomycetaceae</taxon>
        <taxon>Actinomyces</taxon>
    </lineage>
</organism>
<dbReference type="PROSITE" id="PS51257">
    <property type="entry name" value="PROKAR_LIPOPROTEIN"/>
    <property type="match status" value="1"/>
</dbReference>
<gene>
    <name evidence="3" type="ORF">AAM4_1049</name>
</gene>
<protein>
    <submittedName>
        <fullName evidence="3">Prokaryotic membrane lipoprotein lipid attachment site profile</fullName>
    </submittedName>
</protein>
<dbReference type="AlphaFoldDB" id="A0A1L7RAM0"/>
<feature type="region of interest" description="Disordered" evidence="1">
    <location>
        <begin position="28"/>
        <end position="67"/>
    </location>
</feature>
<feature type="compositionally biased region" description="Low complexity" evidence="1">
    <location>
        <begin position="28"/>
        <end position="52"/>
    </location>
</feature>
<feature type="region of interest" description="Disordered" evidence="1">
    <location>
        <begin position="147"/>
        <end position="166"/>
    </location>
</feature>
<keyword evidence="3" id="KW-0449">Lipoprotein</keyword>